<dbReference type="RefSeq" id="XP_005831433.1">
    <property type="nucleotide sequence ID" value="XM_005831376.1"/>
</dbReference>
<organism evidence="2">
    <name type="scientific">Guillardia theta (strain CCMP2712)</name>
    <name type="common">Cryptophyte</name>
    <dbReference type="NCBI Taxonomy" id="905079"/>
    <lineage>
        <taxon>Eukaryota</taxon>
        <taxon>Cryptophyceae</taxon>
        <taxon>Pyrenomonadales</taxon>
        <taxon>Geminigeraceae</taxon>
        <taxon>Guillardia</taxon>
    </lineage>
</organism>
<dbReference type="HOGENOM" id="CLU_779507_0_0_1"/>
<feature type="compositionally biased region" description="Basic and acidic residues" evidence="1">
    <location>
        <begin position="126"/>
        <end position="135"/>
    </location>
</feature>
<proteinExistence type="predicted"/>
<name>L1J7D8_GUITC</name>
<evidence type="ECO:0000313" key="4">
    <source>
        <dbReference type="Proteomes" id="UP000011087"/>
    </source>
</evidence>
<feature type="compositionally biased region" description="Basic and acidic residues" evidence="1">
    <location>
        <begin position="181"/>
        <end position="212"/>
    </location>
</feature>
<reference evidence="4" key="2">
    <citation type="submission" date="2012-11" db="EMBL/GenBank/DDBJ databases">
        <authorList>
            <person name="Kuo A."/>
            <person name="Curtis B.A."/>
            <person name="Tanifuji G."/>
            <person name="Burki F."/>
            <person name="Gruber A."/>
            <person name="Irimia M."/>
            <person name="Maruyama S."/>
            <person name="Arias M.C."/>
            <person name="Ball S.G."/>
            <person name="Gile G.H."/>
            <person name="Hirakawa Y."/>
            <person name="Hopkins J.F."/>
            <person name="Rensing S.A."/>
            <person name="Schmutz J."/>
            <person name="Symeonidi A."/>
            <person name="Elias M."/>
            <person name="Eveleigh R.J."/>
            <person name="Herman E.K."/>
            <person name="Klute M.J."/>
            <person name="Nakayama T."/>
            <person name="Obornik M."/>
            <person name="Reyes-Prieto A."/>
            <person name="Armbrust E.V."/>
            <person name="Aves S.J."/>
            <person name="Beiko R.G."/>
            <person name="Coutinho P."/>
            <person name="Dacks J.B."/>
            <person name="Durnford D.G."/>
            <person name="Fast N.M."/>
            <person name="Green B.R."/>
            <person name="Grisdale C."/>
            <person name="Hempe F."/>
            <person name="Henrissat B."/>
            <person name="Hoppner M.P."/>
            <person name="Ishida K.-I."/>
            <person name="Kim E."/>
            <person name="Koreny L."/>
            <person name="Kroth P.G."/>
            <person name="Liu Y."/>
            <person name="Malik S.-B."/>
            <person name="Maier U.G."/>
            <person name="McRose D."/>
            <person name="Mock T."/>
            <person name="Neilson J.A."/>
            <person name="Onodera N.T."/>
            <person name="Poole A.M."/>
            <person name="Pritham E.J."/>
            <person name="Richards T.A."/>
            <person name="Rocap G."/>
            <person name="Roy S.W."/>
            <person name="Sarai C."/>
            <person name="Schaack S."/>
            <person name="Shirato S."/>
            <person name="Slamovits C.H."/>
            <person name="Spencer D.F."/>
            <person name="Suzuki S."/>
            <person name="Worden A.Z."/>
            <person name="Zauner S."/>
            <person name="Barry K."/>
            <person name="Bell C."/>
            <person name="Bharti A.K."/>
            <person name="Crow J.A."/>
            <person name="Grimwood J."/>
            <person name="Kramer R."/>
            <person name="Lindquist E."/>
            <person name="Lucas S."/>
            <person name="Salamov A."/>
            <person name="McFadden G.I."/>
            <person name="Lane C.E."/>
            <person name="Keeling P.J."/>
            <person name="Gray M.W."/>
            <person name="Grigoriev I.V."/>
            <person name="Archibald J.M."/>
        </authorList>
    </citation>
    <scope>NUCLEOTIDE SEQUENCE</scope>
    <source>
        <strain evidence="4">CCMP2712</strain>
    </source>
</reference>
<reference evidence="2 4" key="1">
    <citation type="journal article" date="2012" name="Nature">
        <title>Algal genomes reveal evolutionary mosaicism and the fate of nucleomorphs.</title>
        <authorList>
            <consortium name="DOE Joint Genome Institute"/>
            <person name="Curtis B.A."/>
            <person name="Tanifuji G."/>
            <person name="Burki F."/>
            <person name="Gruber A."/>
            <person name="Irimia M."/>
            <person name="Maruyama S."/>
            <person name="Arias M.C."/>
            <person name="Ball S.G."/>
            <person name="Gile G.H."/>
            <person name="Hirakawa Y."/>
            <person name="Hopkins J.F."/>
            <person name="Kuo A."/>
            <person name="Rensing S.A."/>
            <person name="Schmutz J."/>
            <person name="Symeonidi A."/>
            <person name="Elias M."/>
            <person name="Eveleigh R.J."/>
            <person name="Herman E.K."/>
            <person name="Klute M.J."/>
            <person name="Nakayama T."/>
            <person name="Obornik M."/>
            <person name="Reyes-Prieto A."/>
            <person name="Armbrust E.V."/>
            <person name="Aves S.J."/>
            <person name="Beiko R.G."/>
            <person name="Coutinho P."/>
            <person name="Dacks J.B."/>
            <person name="Durnford D.G."/>
            <person name="Fast N.M."/>
            <person name="Green B.R."/>
            <person name="Grisdale C.J."/>
            <person name="Hempel F."/>
            <person name="Henrissat B."/>
            <person name="Hoppner M.P."/>
            <person name="Ishida K."/>
            <person name="Kim E."/>
            <person name="Koreny L."/>
            <person name="Kroth P.G."/>
            <person name="Liu Y."/>
            <person name="Malik S.B."/>
            <person name="Maier U.G."/>
            <person name="McRose D."/>
            <person name="Mock T."/>
            <person name="Neilson J.A."/>
            <person name="Onodera N.T."/>
            <person name="Poole A.M."/>
            <person name="Pritham E.J."/>
            <person name="Richards T.A."/>
            <person name="Rocap G."/>
            <person name="Roy S.W."/>
            <person name="Sarai C."/>
            <person name="Schaack S."/>
            <person name="Shirato S."/>
            <person name="Slamovits C.H."/>
            <person name="Spencer D.F."/>
            <person name="Suzuki S."/>
            <person name="Worden A.Z."/>
            <person name="Zauner S."/>
            <person name="Barry K."/>
            <person name="Bell C."/>
            <person name="Bharti A.K."/>
            <person name="Crow J.A."/>
            <person name="Grimwood J."/>
            <person name="Kramer R."/>
            <person name="Lindquist E."/>
            <person name="Lucas S."/>
            <person name="Salamov A."/>
            <person name="McFadden G.I."/>
            <person name="Lane C.E."/>
            <person name="Keeling P.J."/>
            <person name="Gray M.W."/>
            <person name="Grigoriev I.V."/>
            <person name="Archibald J.M."/>
        </authorList>
    </citation>
    <scope>NUCLEOTIDE SEQUENCE</scope>
    <source>
        <strain evidence="2 4">CCMP2712</strain>
    </source>
</reference>
<accession>L1J7D8</accession>
<dbReference type="KEGG" id="gtt:GUITHDRAFT_109576"/>
<feature type="region of interest" description="Disordered" evidence="1">
    <location>
        <begin position="117"/>
        <end position="150"/>
    </location>
</feature>
<reference evidence="3" key="3">
    <citation type="submission" date="2016-03" db="UniProtKB">
        <authorList>
            <consortium name="EnsemblProtists"/>
        </authorList>
    </citation>
    <scope>IDENTIFICATION</scope>
</reference>
<feature type="region of interest" description="Disordered" evidence="1">
    <location>
        <begin position="175"/>
        <end position="220"/>
    </location>
</feature>
<dbReference type="AlphaFoldDB" id="L1J7D8"/>
<dbReference type="Proteomes" id="UP000011087">
    <property type="component" value="Unassembled WGS sequence"/>
</dbReference>
<evidence type="ECO:0000313" key="3">
    <source>
        <dbReference type="EnsemblProtists" id="EKX44453"/>
    </source>
</evidence>
<sequence>MNVPKMSKSPFRLSMGVQEIPRMIISNMVMELREREKQLMGQIDLFHAIKEVPTPSKDEEKSISLFKEISRLNQEVAMSWRSIEDRHLIVSCDLQIVNLREERDNWKSRALLAEGKLDKQSAVSPKEGKDSDTRNSENFQLPRNLHQDYESPELASLSRISNVYSPSETWNGNGEFNLPWRGKEPVHNNAVRDTRLGQDESSARPAGEEQNDRTPATGAEAQHVTFNLHLSKLYKVIETSTRERASLKHSLSLDVGLALPSGVEMNALLVQILIALKRSGMSFNSSELQILSIEPDTWSDDGTEPTTLVVMQISSSASALHNPTQVIEELQQQLNDSSSALKNGEASQHLMRISHQ</sequence>
<dbReference type="EnsemblProtists" id="EKX44453">
    <property type="protein sequence ID" value="EKX44453"/>
    <property type="gene ID" value="GUITHDRAFT_109576"/>
</dbReference>
<gene>
    <name evidence="2" type="ORF">GUITHDRAFT_109576</name>
</gene>
<dbReference type="GeneID" id="17301120"/>
<protein>
    <submittedName>
        <fullName evidence="2 3">Uncharacterized protein</fullName>
    </submittedName>
</protein>
<dbReference type="EMBL" id="JH993004">
    <property type="protein sequence ID" value="EKX44453.1"/>
    <property type="molecule type" value="Genomic_DNA"/>
</dbReference>
<keyword evidence="4" id="KW-1185">Reference proteome</keyword>
<evidence type="ECO:0000256" key="1">
    <source>
        <dbReference type="SAM" id="MobiDB-lite"/>
    </source>
</evidence>
<dbReference type="PaxDb" id="55529-EKX44453"/>
<evidence type="ECO:0000313" key="2">
    <source>
        <dbReference type="EMBL" id="EKX44453.1"/>
    </source>
</evidence>